<evidence type="ECO:0000313" key="3">
    <source>
        <dbReference type="Proteomes" id="UP000799429"/>
    </source>
</evidence>
<evidence type="ECO:0000256" key="1">
    <source>
        <dbReference type="ARBA" id="ARBA00023002"/>
    </source>
</evidence>
<organism evidence="2 3">
    <name type="scientific">Patellaria atrata CBS 101060</name>
    <dbReference type="NCBI Taxonomy" id="1346257"/>
    <lineage>
        <taxon>Eukaryota</taxon>
        <taxon>Fungi</taxon>
        <taxon>Dikarya</taxon>
        <taxon>Ascomycota</taxon>
        <taxon>Pezizomycotina</taxon>
        <taxon>Dothideomycetes</taxon>
        <taxon>Dothideomycetes incertae sedis</taxon>
        <taxon>Patellariales</taxon>
        <taxon>Patellariaceae</taxon>
        <taxon>Patellaria</taxon>
    </lineage>
</organism>
<reference evidence="2" key="1">
    <citation type="journal article" date="2020" name="Stud. Mycol.">
        <title>101 Dothideomycetes genomes: a test case for predicting lifestyles and emergence of pathogens.</title>
        <authorList>
            <person name="Haridas S."/>
            <person name="Albert R."/>
            <person name="Binder M."/>
            <person name="Bloem J."/>
            <person name="Labutti K."/>
            <person name="Salamov A."/>
            <person name="Andreopoulos B."/>
            <person name="Baker S."/>
            <person name="Barry K."/>
            <person name="Bills G."/>
            <person name="Bluhm B."/>
            <person name="Cannon C."/>
            <person name="Castanera R."/>
            <person name="Culley D."/>
            <person name="Daum C."/>
            <person name="Ezra D."/>
            <person name="Gonzalez J."/>
            <person name="Henrissat B."/>
            <person name="Kuo A."/>
            <person name="Liang C."/>
            <person name="Lipzen A."/>
            <person name="Lutzoni F."/>
            <person name="Magnuson J."/>
            <person name="Mondo S."/>
            <person name="Nolan M."/>
            <person name="Ohm R."/>
            <person name="Pangilinan J."/>
            <person name="Park H.-J."/>
            <person name="Ramirez L."/>
            <person name="Alfaro M."/>
            <person name="Sun H."/>
            <person name="Tritt A."/>
            <person name="Yoshinaga Y."/>
            <person name="Zwiers L.-H."/>
            <person name="Turgeon B."/>
            <person name="Goodwin S."/>
            <person name="Spatafora J."/>
            <person name="Crous P."/>
            <person name="Grigoriev I."/>
        </authorList>
    </citation>
    <scope>NUCLEOTIDE SEQUENCE</scope>
    <source>
        <strain evidence="2">CBS 101060</strain>
    </source>
</reference>
<evidence type="ECO:0008006" key="4">
    <source>
        <dbReference type="Google" id="ProtNLM"/>
    </source>
</evidence>
<dbReference type="Proteomes" id="UP000799429">
    <property type="component" value="Unassembled WGS sequence"/>
</dbReference>
<dbReference type="AlphaFoldDB" id="A0A9P4S575"/>
<evidence type="ECO:0000313" key="2">
    <source>
        <dbReference type="EMBL" id="KAF2836371.1"/>
    </source>
</evidence>
<dbReference type="InterPro" id="IPR025337">
    <property type="entry name" value="Questin_oxidase-like"/>
</dbReference>
<keyword evidence="3" id="KW-1185">Reference proteome</keyword>
<name>A0A9P4S575_9PEZI</name>
<dbReference type="GO" id="GO:0016491">
    <property type="term" value="F:oxidoreductase activity"/>
    <property type="evidence" value="ECO:0007669"/>
    <property type="project" value="UniProtKB-KW"/>
</dbReference>
<dbReference type="OrthoDB" id="10265971at2759"/>
<sequence>MFSQFASFRFPTFNFRSSNAPKIDIPSVPIYDVETSVERRARTLKHLIKANHVNYSIIYHNLRFHNHTNHILGSAYILGATPEHLNQVYEKESGYHEPWRDSPGEISKEDWRDFLGKREYQRAFVDFFEDELVQEGYDYDRLLEDYLLKGDEPLINGLIGRLGHPLIHLGYAYELRSQTIGIEALALGACFYNSLHKYLDDPSYTKPSSYSSKDLLEILQKIQDDLRFDKLFNEPTAGNIDELLEKREAAVLDHWNAWDISDPKKQFEDSQKVAVSLLVGTQTEDSKYDFFLVHLLTTSHAVRILLPLLPPKFHIPLVRQWWFFTVLVYITQLRPTIKLDRIEKYDLKGRDWKFVEHKALSSKWAFDAHYVKALRSMKEAAITWGDDGQFYLKASVKFADTFTNWAGFGLMGNDEAYGHSV</sequence>
<dbReference type="Pfam" id="PF14027">
    <property type="entry name" value="Questin_oxidase"/>
    <property type="match status" value="1"/>
</dbReference>
<dbReference type="PANTHER" id="PTHR35870">
    <property type="entry name" value="PROTEIN, PUTATIVE (AFU_ORTHOLOGUE AFUA_5G03330)-RELATED"/>
    <property type="match status" value="1"/>
</dbReference>
<protein>
    <recommendedName>
        <fullName evidence="4">MGS207 protein</fullName>
    </recommendedName>
</protein>
<dbReference type="PANTHER" id="PTHR35870:SF6">
    <property type="entry name" value="MGS207 PROTEIN"/>
    <property type="match status" value="1"/>
</dbReference>
<proteinExistence type="predicted"/>
<keyword evidence="1" id="KW-0560">Oxidoreductase</keyword>
<accession>A0A9P4S575</accession>
<gene>
    <name evidence="2" type="ORF">M501DRAFT_997136</name>
</gene>
<dbReference type="EMBL" id="MU006104">
    <property type="protein sequence ID" value="KAF2836371.1"/>
    <property type="molecule type" value="Genomic_DNA"/>
</dbReference>
<comment type="caution">
    <text evidence="2">The sequence shown here is derived from an EMBL/GenBank/DDBJ whole genome shotgun (WGS) entry which is preliminary data.</text>
</comment>